<accession>A0AAE1E9S4</accession>
<dbReference type="EMBL" id="JAWDGP010000552">
    <property type="protein sequence ID" value="KAK3799576.1"/>
    <property type="molecule type" value="Genomic_DNA"/>
</dbReference>
<reference evidence="2" key="1">
    <citation type="journal article" date="2023" name="G3 (Bethesda)">
        <title>A reference genome for the long-term kleptoplast-retaining sea slug Elysia crispata morphotype clarki.</title>
        <authorList>
            <person name="Eastman K.E."/>
            <person name="Pendleton A.L."/>
            <person name="Shaikh M.A."/>
            <person name="Suttiyut T."/>
            <person name="Ogas R."/>
            <person name="Tomko P."/>
            <person name="Gavelis G."/>
            <person name="Widhalm J.R."/>
            <person name="Wisecaver J.H."/>
        </authorList>
    </citation>
    <scope>NUCLEOTIDE SEQUENCE</scope>
    <source>
        <strain evidence="2">ECLA1</strain>
    </source>
</reference>
<sequence length="469" mass="49919">MPMYFTGGEVIAVRLVVFGIFFISVTAQDEGIQVDPEVIVPGLTQALKVTCTLPLSEVSSLDTLLVLQLSKEESGVPKPVATLVPSGGVTLEDNGPTPDRAKVESIFDPGNMTNVFLSVIFNLVTEDDAGTYLCSASVLNKLHLLSKSEVSATVTVKPLGSLNVFDLATTLAQRLAEVSSKNCSGDTLATDAAPTVLHPLCIACGDNTTNSAVYENSTDERLSLLEHAVLSINIQISTLENQQDPMLLLRNDSAAFCSDVEQVCVSVLRARSETSSSNTATTAVPITPSPPKLIWKNFLLQTRVNLADLPDYPVVSDIDLSTLTIARSARGVMFRLSACVTEDNAYTEAEKVSLEALKVSQSAGASQPPKTLGICLGYSLTTGGSVGVGRRSIGAGSTRCICRPDATLLQETANSKGELKVDLTWIGNSLDNKDSLELCVFSTWPHDITRKHAHLGATCTGVLVFYFTS</sequence>
<evidence type="ECO:0000256" key="1">
    <source>
        <dbReference type="SAM" id="SignalP"/>
    </source>
</evidence>
<dbReference type="AlphaFoldDB" id="A0AAE1E9S4"/>
<evidence type="ECO:0008006" key="4">
    <source>
        <dbReference type="Google" id="ProtNLM"/>
    </source>
</evidence>
<comment type="caution">
    <text evidence="2">The sequence shown here is derived from an EMBL/GenBank/DDBJ whole genome shotgun (WGS) entry which is preliminary data.</text>
</comment>
<keyword evidence="1" id="KW-0732">Signal</keyword>
<feature type="signal peptide" evidence="1">
    <location>
        <begin position="1"/>
        <end position="27"/>
    </location>
</feature>
<organism evidence="2 3">
    <name type="scientific">Elysia crispata</name>
    <name type="common">lettuce slug</name>
    <dbReference type="NCBI Taxonomy" id="231223"/>
    <lineage>
        <taxon>Eukaryota</taxon>
        <taxon>Metazoa</taxon>
        <taxon>Spiralia</taxon>
        <taxon>Lophotrochozoa</taxon>
        <taxon>Mollusca</taxon>
        <taxon>Gastropoda</taxon>
        <taxon>Heterobranchia</taxon>
        <taxon>Euthyneura</taxon>
        <taxon>Panpulmonata</taxon>
        <taxon>Sacoglossa</taxon>
        <taxon>Placobranchoidea</taxon>
        <taxon>Plakobranchidae</taxon>
        <taxon>Elysia</taxon>
    </lineage>
</organism>
<name>A0AAE1E9S4_9GAST</name>
<keyword evidence="3" id="KW-1185">Reference proteome</keyword>
<feature type="chain" id="PRO_5042174186" description="Ig-like domain-containing protein" evidence="1">
    <location>
        <begin position="28"/>
        <end position="469"/>
    </location>
</feature>
<dbReference type="Proteomes" id="UP001283361">
    <property type="component" value="Unassembled WGS sequence"/>
</dbReference>
<gene>
    <name evidence="2" type="ORF">RRG08_053205</name>
</gene>
<proteinExistence type="predicted"/>
<protein>
    <recommendedName>
        <fullName evidence="4">Ig-like domain-containing protein</fullName>
    </recommendedName>
</protein>
<evidence type="ECO:0000313" key="2">
    <source>
        <dbReference type="EMBL" id="KAK3799576.1"/>
    </source>
</evidence>
<evidence type="ECO:0000313" key="3">
    <source>
        <dbReference type="Proteomes" id="UP001283361"/>
    </source>
</evidence>